<comment type="caution">
    <text evidence="1">The sequence shown here is derived from an EMBL/GenBank/DDBJ whole genome shotgun (WGS) entry which is preliminary data.</text>
</comment>
<reference evidence="1" key="1">
    <citation type="journal article" date="2015" name="Nature">
        <title>Complex archaea that bridge the gap between prokaryotes and eukaryotes.</title>
        <authorList>
            <person name="Spang A."/>
            <person name="Saw J.H."/>
            <person name="Jorgensen S.L."/>
            <person name="Zaremba-Niedzwiedzka K."/>
            <person name="Martijn J."/>
            <person name="Lind A.E."/>
            <person name="van Eijk R."/>
            <person name="Schleper C."/>
            <person name="Guy L."/>
            <person name="Ettema T.J."/>
        </authorList>
    </citation>
    <scope>NUCLEOTIDE SEQUENCE</scope>
</reference>
<feature type="non-terminal residue" evidence="1">
    <location>
        <position position="43"/>
    </location>
</feature>
<organism evidence="1">
    <name type="scientific">marine sediment metagenome</name>
    <dbReference type="NCBI Taxonomy" id="412755"/>
    <lineage>
        <taxon>unclassified sequences</taxon>
        <taxon>metagenomes</taxon>
        <taxon>ecological metagenomes</taxon>
    </lineage>
</organism>
<sequence length="43" mass="5168">MTYDDHVDCDNQLNEAEDKILKQAKRIEELEAEVERHRWIPVS</sequence>
<dbReference type="AlphaFoldDB" id="A0A0F9A320"/>
<evidence type="ECO:0000313" key="1">
    <source>
        <dbReference type="EMBL" id="KKL03959.1"/>
    </source>
</evidence>
<proteinExistence type="predicted"/>
<protein>
    <submittedName>
        <fullName evidence="1">Uncharacterized protein</fullName>
    </submittedName>
</protein>
<accession>A0A0F9A320</accession>
<name>A0A0F9A320_9ZZZZ</name>
<dbReference type="EMBL" id="LAZR01044721">
    <property type="protein sequence ID" value="KKL03959.1"/>
    <property type="molecule type" value="Genomic_DNA"/>
</dbReference>
<gene>
    <name evidence="1" type="ORF">LCGC14_2620820</name>
</gene>